<dbReference type="EMBL" id="JBGNUJ010000002">
    <property type="protein sequence ID" value="KAL3964815.1"/>
    <property type="molecule type" value="Genomic_DNA"/>
</dbReference>
<evidence type="ECO:0000313" key="2">
    <source>
        <dbReference type="Proteomes" id="UP001638806"/>
    </source>
</evidence>
<reference evidence="1" key="1">
    <citation type="submission" date="2024-12" db="EMBL/GenBank/DDBJ databases">
        <title>Comparative genomics and development of molecular markers within Purpureocillium lilacinum and among Purpureocillium species.</title>
        <authorList>
            <person name="Yeh Z.-Y."/>
            <person name="Ni N.-T."/>
            <person name="Lo P.-H."/>
            <person name="Mushyakhwo K."/>
            <person name="Lin C.-F."/>
            <person name="Nai Y.-S."/>
        </authorList>
    </citation>
    <scope>NUCLEOTIDE SEQUENCE</scope>
    <source>
        <strain evidence="1">NCHU-NPUST-175</strain>
    </source>
</reference>
<name>A0ACC4E841_PURLI</name>
<comment type="caution">
    <text evidence="1">The sequence shown here is derived from an EMBL/GenBank/DDBJ whole genome shotgun (WGS) entry which is preliminary data.</text>
</comment>
<sequence>MQSHVLSRSILRPTAQVQDPLAGAAPPRLVVHLPCPVQSTAMSTAASPTADAASAATPEAAPESPSHAEGRSPAASSSSPPSSVAAASEGAPPRDEKIAKPDDEARPEEDASAAESLEEGETEDDPPLPQEPVPEGPPLPNEPVPESQDDGWECRWEATYQSWYFVNRFTGASQWENPRTAAAESSAAAAAAAPSAPQPPVNEKPPAGGYNPAIHGDYDPNAWYAQAYKQEEEARDAAVAAAALPRKRRATRTPCPWASTAGTMNAFFDVDAAANQHDGRSLKAERQNQRLSKTELKAFKEKRRARKEEKRRAWLLD</sequence>
<organism evidence="1 2">
    <name type="scientific">Purpureocillium lilacinum</name>
    <name type="common">Paecilomyces lilacinus</name>
    <dbReference type="NCBI Taxonomy" id="33203"/>
    <lineage>
        <taxon>Eukaryota</taxon>
        <taxon>Fungi</taxon>
        <taxon>Dikarya</taxon>
        <taxon>Ascomycota</taxon>
        <taxon>Pezizomycotina</taxon>
        <taxon>Sordariomycetes</taxon>
        <taxon>Hypocreomycetidae</taxon>
        <taxon>Hypocreales</taxon>
        <taxon>Ophiocordycipitaceae</taxon>
        <taxon>Purpureocillium</taxon>
    </lineage>
</organism>
<dbReference type="Proteomes" id="UP001638806">
    <property type="component" value="Unassembled WGS sequence"/>
</dbReference>
<protein>
    <submittedName>
        <fullName evidence="1">Uncharacterized protein</fullName>
    </submittedName>
</protein>
<gene>
    <name evidence="1" type="ORF">ACCO45_001819</name>
</gene>
<accession>A0ACC4E841</accession>
<evidence type="ECO:0000313" key="1">
    <source>
        <dbReference type="EMBL" id="KAL3964815.1"/>
    </source>
</evidence>
<proteinExistence type="predicted"/>
<keyword evidence="2" id="KW-1185">Reference proteome</keyword>